<feature type="domain" description="Phospholipid/glycerol acyltransferase" evidence="4">
    <location>
        <begin position="29"/>
        <end position="141"/>
    </location>
</feature>
<gene>
    <name evidence="5" type="ORF">EAX61_00180</name>
</gene>
<keyword evidence="6" id="KW-1185">Reference proteome</keyword>
<evidence type="ECO:0000259" key="4">
    <source>
        <dbReference type="SMART" id="SM00563"/>
    </source>
</evidence>
<dbReference type="PANTHER" id="PTHR10434">
    <property type="entry name" value="1-ACYL-SN-GLYCEROL-3-PHOSPHATE ACYLTRANSFERASE"/>
    <property type="match status" value="1"/>
</dbReference>
<dbReference type="GO" id="GO:0006654">
    <property type="term" value="P:phosphatidic acid biosynthetic process"/>
    <property type="evidence" value="ECO:0007669"/>
    <property type="project" value="TreeGrafter"/>
</dbReference>
<evidence type="ECO:0000256" key="2">
    <source>
        <dbReference type="ARBA" id="ARBA00022679"/>
    </source>
</evidence>
<dbReference type="SUPFAM" id="SSF69593">
    <property type="entry name" value="Glycerol-3-phosphate (1)-acyltransferase"/>
    <property type="match status" value="1"/>
</dbReference>
<dbReference type="GO" id="GO:0003841">
    <property type="term" value="F:1-acylglycerol-3-phosphate O-acyltransferase activity"/>
    <property type="evidence" value="ECO:0007669"/>
    <property type="project" value="TreeGrafter"/>
</dbReference>
<evidence type="ECO:0000256" key="3">
    <source>
        <dbReference type="ARBA" id="ARBA00023315"/>
    </source>
</evidence>
<dbReference type="Pfam" id="PF01553">
    <property type="entry name" value="Acyltransferase"/>
    <property type="match status" value="1"/>
</dbReference>
<evidence type="ECO:0000313" key="5">
    <source>
        <dbReference type="EMBL" id="RMB63844.1"/>
    </source>
</evidence>
<comment type="caution">
    <text evidence="5">The sequence shown here is derived from an EMBL/GenBank/DDBJ whole genome shotgun (WGS) entry which is preliminary data.</text>
</comment>
<dbReference type="RefSeq" id="WP_121915640.1">
    <property type="nucleotide sequence ID" value="NZ_REFV01000001.1"/>
</dbReference>
<name>A0A3M0GGP1_9FLAO</name>
<dbReference type="AlphaFoldDB" id="A0A3M0GGP1"/>
<keyword evidence="2 5" id="KW-0808">Transferase</keyword>
<comment type="pathway">
    <text evidence="1">Lipid metabolism.</text>
</comment>
<proteinExistence type="predicted"/>
<dbReference type="InterPro" id="IPR002123">
    <property type="entry name" value="Plipid/glycerol_acylTrfase"/>
</dbReference>
<organism evidence="5 6">
    <name type="scientific">Dokdonia sinensis</name>
    <dbReference type="NCBI Taxonomy" id="2479847"/>
    <lineage>
        <taxon>Bacteria</taxon>
        <taxon>Pseudomonadati</taxon>
        <taxon>Bacteroidota</taxon>
        <taxon>Flavobacteriia</taxon>
        <taxon>Flavobacteriales</taxon>
        <taxon>Flavobacteriaceae</taxon>
        <taxon>Dokdonia</taxon>
    </lineage>
</organism>
<evidence type="ECO:0000256" key="1">
    <source>
        <dbReference type="ARBA" id="ARBA00005189"/>
    </source>
</evidence>
<protein>
    <submittedName>
        <fullName evidence="5">Acyltransferase</fullName>
    </submittedName>
</protein>
<dbReference type="Proteomes" id="UP000281985">
    <property type="component" value="Unassembled WGS sequence"/>
</dbReference>
<dbReference type="SMART" id="SM00563">
    <property type="entry name" value="PlsC"/>
    <property type="match status" value="1"/>
</dbReference>
<evidence type="ECO:0000313" key="6">
    <source>
        <dbReference type="Proteomes" id="UP000281985"/>
    </source>
</evidence>
<accession>A0A3M0GGP1</accession>
<keyword evidence="3 5" id="KW-0012">Acyltransferase</keyword>
<sequence length="183" mass="20536">MGLAKFIYNNILGWRAVGDFSKDTVKKAVIIAVPHTSWHDFYMGILLRNVLKTKIGFIGKKSLFKGALGWFMRAMGGAPIDRTPGQDKVKAIAQVFKTKEEFRLTLAPEGTRKKVSTLKTGFYWIAVEAGVPIIMVAFDFGKKEHRISEPLYPSGNFEEDLKIINAFFKGAVGKIPEYSYEPL</sequence>
<dbReference type="OrthoDB" id="9796839at2"/>
<dbReference type="EMBL" id="REFV01000001">
    <property type="protein sequence ID" value="RMB63844.1"/>
    <property type="molecule type" value="Genomic_DNA"/>
</dbReference>
<reference evidence="5 6" key="1">
    <citation type="submission" date="2018-10" db="EMBL/GenBank/DDBJ databases">
        <title>Dokdonia luteus sp. nov., isolated from sea water.</title>
        <authorList>
            <person name="Zhou L.Y."/>
            <person name="Du Z.J."/>
        </authorList>
    </citation>
    <scope>NUCLEOTIDE SEQUENCE [LARGE SCALE GENOMIC DNA]</scope>
    <source>
        <strain evidence="5 6">SH27</strain>
    </source>
</reference>
<dbReference type="PANTHER" id="PTHR10434:SF9">
    <property type="entry name" value="PHOSPHOLIPID_GLYCEROL ACYLTRANSFERASE DOMAIN-CONTAINING PROTEIN"/>
    <property type="match status" value="1"/>
</dbReference>